<keyword evidence="6" id="KW-1185">Reference proteome</keyword>
<dbReference type="AlphaFoldDB" id="A0A8J3TAJ5"/>
<dbReference type="PANTHER" id="PTHR30154">
    <property type="entry name" value="LEUCINE-RESPONSIVE REGULATORY PROTEIN"/>
    <property type="match status" value="1"/>
</dbReference>
<feature type="domain" description="HTH asnC-type" evidence="4">
    <location>
        <begin position="190"/>
        <end position="250"/>
    </location>
</feature>
<dbReference type="PROSITE" id="PS50956">
    <property type="entry name" value="HTH_ASNC_2"/>
    <property type="match status" value="2"/>
</dbReference>
<dbReference type="SUPFAM" id="SSF54909">
    <property type="entry name" value="Dimeric alpha+beta barrel"/>
    <property type="match status" value="2"/>
</dbReference>
<dbReference type="GO" id="GO:0043565">
    <property type="term" value="F:sequence-specific DNA binding"/>
    <property type="evidence" value="ECO:0007669"/>
    <property type="project" value="InterPro"/>
</dbReference>
<accession>A0A8J3TAJ5</accession>
<dbReference type="InterPro" id="IPR011008">
    <property type="entry name" value="Dimeric_a/b-barrel"/>
</dbReference>
<evidence type="ECO:0000313" key="5">
    <source>
        <dbReference type="EMBL" id="GII21642.1"/>
    </source>
</evidence>
<sequence length="341" mass="37473">MHGSEYLVSGFLGATFAASGDAGSGVRLSELDRSLIRLLQLDGRQSFAAISRELRVPEKTIRRRVNELLESRVIQITTVADPAVLGYKVAAMVGVRVDGRRGIKPLVESMATLPSVDYAVITTGRYDALVEVLCRDTAELLTVVDESIVRAPGVRSAEVFPYLQLHYQEPAWDVGQHKGEHGQAEEREPLDATDRRIVAELSTDGRLPFGLVGERLGISESQVRKRVTRMLQEKTIRISAIANPRSLGFNMQAWVGIRCAPGHSITDLAQTLTKLPSIKYVVACAGRFDVFAEAVCRDSLDLMRLVDSEIRTLTGVAGTEVLLCLELYYRAVQPLAPDDRA</sequence>
<dbReference type="GO" id="GO:0005829">
    <property type="term" value="C:cytosol"/>
    <property type="evidence" value="ECO:0007669"/>
    <property type="project" value="TreeGrafter"/>
</dbReference>
<dbReference type="SMART" id="SM00344">
    <property type="entry name" value="HTH_ASNC"/>
    <property type="match status" value="2"/>
</dbReference>
<dbReference type="RefSeq" id="WP_168114727.1">
    <property type="nucleotide sequence ID" value="NZ_BOON01000010.1"/>
</dbReference>
<comment type="caution">
    <text evidence="5">The sequence shown here is derived from an EMBL/GenBank/DDBJ whole genome shotgun (WGS) entry which is preliminary data.</text>
</comment>
<dbReference type="SUPFAM" id="SSF46785">
    <property type="entry name" value="Winged helix' DNA-binding domain"/>
    <property type="match status" value="2"/>
</dbReference>
<dbReference type="Gene3D" id="1.10.10.10">
    <property type="entry name" value="Winged helix-like DNA-binding domain superfamily/Winged helix DNA-binding domain"/>
    <property type="match status" value="2"/>
</dbReference>
<organism evidence="5 6">
    <name type="scientific">Planosporangium mesophilum</name>
    <dbReference type="NCBI Taxonomy" id="689768"/>
    <lineage>
        <taxon>Bacteria</taxon>
        <taxon>Bacillati</taxon>
        <taxon>Actinomycetota</taxon>
        <taxon>Actinomycetes</taxon>
        <taxon>Micromonosporales</taxon>
        <taxon>Micromonosporaceae</taxon>
        <taxon>Planosporangium</taxon>
    </lineage>
</organism>
<dbReference type="InterPro" id="IPR019887">
    <property type="entry name" value="Tscrpt_reg_AsnC/Lrp_C"/>
</dbReference>
<evidence type="ECO:0000259" key="4">
    <source>
        <dbReference type="PROSITE" id="PS50956"/>
    </source>
</evidence>
<gene>
    <name evidence="5" type="ORF">Pme01_12390</name>
</gene>
<reference evidence="5" key="1">
    <citation type="submission" date="2021-01" db="EMBL/GenBank/DDBJ databases">
        <title>Whole genome shotgun sequence of Planosporangium mesophilum NBRC 109066.</title>
        <authorList>
            <person name="Komaki H."/>
            <person name="Tamura T."/>
        </authorList>
    </citation>
    <scope>NUCLEOTIDE SEQUENCE</scope>
    <source>
        <strain evidence="5">NBRC 109066</strain>
    </source>
</reference>
<evidence type="ECO:0000313" key="6">
    <source>
        <dbReference type="Proteomes" id="UP000599074"/>
    </source>
</evidence>
<dbReference type="Gene3D" id="3.30.70.920">
    <property type="match status" value="2"/>
</dbReference>
<dbReference type="PRINTS" id="PR00033">
    <property type="entry name" value="HTHASNC"/>
</dbReference>
<name>A0A8J3TAJ5_9ACTN</name>
<dbReference type="InterPro" id="IPR000485">
    <property type="entry name" value="AsnC-type_HTH_dom"/>
</dbReference>
<dbReference type="Pfam" id="PF13404">
    <property type="entry name" value="HTH_AsnC-type"/>
    <property type="match status" value="2"/>
</dbReference>
<keyword evidence="3" id="KW-0804">Transcription</keyword>
<evidence type="ECO:0000256" key="2">
    <source>
        <dbReference type="ARBA" id="ARBA00023125"/>
    </source>
</evidence>
<feature type="domain" description="HTH asnC-type" evidence="4">
    <location>
        <begin position="28"/>
        <end position="88"/>
    </location>
</feature>
<evidence type="ECO:0000256" key="3">
    <source>
        <dbReference type="ARBA" id="ARBA00023163"/>
    </source>
</evidence>
<dbReference type="InterPro" id="IPR036390">
    <property type="entry name" value="WH_DNA-bd_sf"/>
</dbReference>
<proteinExistence type="predicted"/>
<keyword evidence="2" id="KW-0238">DNA-binding</keyword>
<dbReference type="EMBL" id="BOON01000010">
    <property type="protein sequence ID" value="GII21642.1"/>
    <property type="molecule type" value="Genomic_DNA"/>
</dbReference>
<evidence type="ECO:0000256" key="1">
    <source>
        <dbReference type="ARBA" id="ARBA00023015"/>
    </source>
</evidence>
<dbReference type="InterPro" id="IPR036388">
    <property type="entry name" value="WH-like_DNA-bd_sf"/>
</dbReference>
<dbReference type="InterPro" id="IPR019888">
    <property type="entry name" value="Tscrpt_reg_AsnC-like"/>
</dbReference>
<dbReference type="GO" id="GO:0043200">
    <property type="term" value="P:response to amino acid"/>
    <property type="evidence" value="ECO:0007669"/>
    <property type="project" value="TreeGrafter"/>
</dbReference>
<protein>
    <submittedName>
        <fullName evidence="5">Transcriptional regulator</fullName>
    </submittedName>
</protein>
<dbReference type="Proteomes" id="UP000599074">
    <property type="component" value="Unassembled WGS sequence"/>
</dbReference>
<dbReference type="PANTHER" id="PTHR30154:SF34">
    <property type="entry name" value="TRANSCRIPTIONAL REGULATOR AZLB"/>
    <property type="match status" value="1"/>
</dbReference>
<keyword evidence="1" id="KW-0805">Transcription regulation</keyword>
<dbReference type="Pfam" id="PF01037">
    <property type="entry name" value="AsnC_trans_reg"/>
    <property type="match status" value="2"/>
</dbReference>